<reference evidence="1" key="1">
    <citation type="journal article" date="2021" name="Sci. Rep.">
        <title>Diploid genomic architecture of Nitzschia inconspicua, an elite biomass production diatom.</title>
        <authorList>
            <person name="Oliver A."/>
            <person name="Podell S."/>
            <person name="Pinowska A."/>
            <person name="Traller J.C."/>
            <person name="Smith S.R."/>
            <person name="McClure R."/>
            <person name="Beliaev A."/>
            <person name="Bohutskyi P."/>
            <person name="Hill E.A."/>
            <person name="Rabines A."/>
            <person name="Zheng H."/>
            <person name="Allen L.Z."/>
            <person name="Kuo A."/>
            <person name="Grigoriev I.V."/>
            <person name="Allen A.E."/>
            <person name="Hazlebeck D."/>
            <person name="Allen E.E."/>
        </authorList>
    </citation>
    <scope>NUCLEOTIDE SEQUENCE</scope>
    <source>
        <strain evidence="1">Hildebrandi</strain>
    </source>
</reference>
<accession>A0A9K3LKG7</accession>
<proteinExistence type="predicted"/>
<keyword evidence="2" id="KW-1185">Reference proteome</keyword>
<dbReference type="Proteomes" id="UP000693970">
    <property type="component" value="Unassembled WGS sequence"/>
</dbReference>
<evidence type="ECO:0000313" key="1">
    <source>
        <dbReference type="EMBL" id="KAG7363727.1"/>
    </source>
</evidence>
<protein>
    <submittedName>
        <fullName evidence="1">Uncharacterized protein</fullName>
    </submittedName>
</protein>
<gene>
    <name evidence="1" type="ORF">IV203_027088</name>
</gene>
<evidence type="ECO:0000313" key="2">
    <source>
        <dbReference type="Proteomes" id="UP000693970"/>
    </source>
</evidence>
<name>A0A9K3LKG7_9STRA</name>
<organism evidence="1 2">
    <name type="scientific">Nitzschia inconspicua</name>
    <dbReference type="NCBI Taxonomy" id="303405"/>
    <lineage>
        <taxon>Eukaryota</taxon>
        <taxon>Sar</taxon>
        <taxon>Stramenopiles</taxon>
        <taxon>Ochrophyta</taxon>
        <taxon>Bacillariophyta</taxon>
        <taxon>Bacillariophyceae</taxon>
        <taxon>Bacillariophycidae</taxon>
        <taxon>Bacillariales</taxon>
        <taxon>Bacillariaceae</taxon>
        <taxon>Nitzschia</taxon>
    </lineage>
</organism>
<reference evidence="1" key="2">
    <citation type="submission" date="2021-04" db="EMBL/GenBank/DDBJ databases">
        <authorList>
            <person name="Podell S."/>
        </authorList>
    </citation>
    <scope>NUCLEOTIDE SEQUENCE</scope>
    <source>
        <strain evidence="1">Hildebrandi</strain>
    </source>
</reference>
<dbReference type="AlphaFoldDB" id="A0A9K3LKG7"/>
<comment type="caution">
    <text evidence="1">The sequence shown here is derived from an EMBL/GenBank/DDBJ whole genome shotgun (WGS) entry which is preliminary data.</text>
</comment>
<sequence>MWRRQRRQKSPTVKEVKKIKEIKEIEYPELVIKSPETFKAATFMEEDTELSSSSTRTVPLGGICHISFKLLVHEGGVVALDNAKDVIKEVVCSTVAGEVTIRLKFDFPKNGDPKTVFPLGAILAINHEVFGDCETPPITPAESDMMGLPEGSNLSFNDFFFLIDEIGGTM</sequence>
<dbReference type="EMBL" id="JAGRRH010000010">
    <property type="protein sequence ID" value="KAG7363727.1"/>
    <property type="molecule type" value="Genomic_DNA"/>
</dbReference>